<dbReference type="Gene3D" id="1.25.40.20">
    <property type="entry name" value="Ankyrin repeat-containing domain"/>
    <property type="match status" value="1"/>
</dbReference>
<dbReference type="PROSITE" id="PS50088">
    <property type="entry name" value="ANK_REPEAT"/>
    <property type="match status" value="1"/>
</dbReference>
<feature type="transmembrane region" description="Helical" evidence="2">
    <location>
        <begin position="21"/>
        <end position="52"/>
    </location>
</feature>
<evidence type="ECO:0000256" key="2">
    <source>
        <dbReference type="SAM" id="Phobius"/>
    </source>
</evidence>
<dbReference type="Proteomes" id="UP000054937">
    <property type="component" value="Unassembled WGS sequence"/>
</dbReference>
<dbReference type="PROSITE" id="PS50297">
    <property type="entry name" value="ANK_REP_REGION"/>
    <property type="match status" value="1"/>
</dbReference>
<reference evidence="3 4" key="1">
    <citation type="journal article" date="2015" name="Sci. Rep.">
        <title>Genome of the facultative scuticociliatosis pathogen Pseudocohnilembus persalinus provides insight into its virulence through horizontal gene transfer.</title>
        <authorList>
            <person name="Xiong J."/>
            <person name="Wang G."/>
            <person name="Cheng J."/>
            <person name="Tian M."/>
            <person name="Pan X."/>
            <person name="Warren A."/>
            <person name="Jiang C."/>
            <person name="Yuan D."/>
            <person name="Miao W."/>
        </authorList>
    </citation>
    <scope>NUCLEOTIDE SEQUENCE [LARGE SCALE GENOMIC DNA]</scope>
    <source>
        <strain evidence="3">36N120E</strain>
    </source>
</reference>
<keyword evidence="2" id="KW-0472">Membrane</keyword>
<keyword evidence="2" id="KW-0812">Transmembrane</keyword>
<evidence type="ECO:0000313" key="4">
    <source>
        <dbReference type="Proteomes" id="UP000054937"/>
    </source>
</evidence>
<dbReference type="OrthoDB" id="188462at2759"/>
<comment type="caution">
    <text evidence="3">The sequence shown here is derived from an EMBL/GenBank/DDBJ whole genome shotgun (WGS) entry which is preliminary data.</text>
</comment>
<evidence type="ECO:0000313" key="3">
    <source>
        <dbReference type="EMBL" id="KRX10250.1"/>
    </source>
</evidence>
<name>A0A0V0R7E4_PSEPJ</name>
<dbReference type="EMBL" id="LDAU01000033">
    <property type="protein sequence ID" value="KRX10250.1"/>
    <property type="molecule type" value="Genomic_DNA"/>
</dbReference>
<evidence type="ECO:0000256" key="1">
    <source>
        <dbReference type="PROSITE-ProRule" id="PRU00023"/>
    </source>
</evidence>
<keyword evidence="1" id="KW-0040">ANK repeat</keyword>
<dbReference type="InterPro" id="IPR036770">
    <property type="entry name" value="Ankyrin_rpt-contain_sf"/>
</dbReference>
<dbReference type="InterPro" id="IPR002110">
    <property type="entry name" value="Ankyrin_rpt"/>
</dbReference>
<dbReference type="InParanoid" id="A0A0V0R7E4"/>
<dbReference type="SUPFAM" id="SSF48403">
    <property type="entry name" value="Ankyrin repeat"/>
    <property type="match status" value="1"/>
</dbReference>
<keyword evidence="4" id="KW-1185">Reference proteome</keyword>
<proteinExistence type="predicted"/>
<dbReference type="AlphaFoldDB" id="A0A0V0R7E4"/>
<protein>
    <submittedName>
        <fullName evidence="3">Ankyrin repeat-containing domain</fullName>
    </submittedName>
</protein>
<sequence length="252" mass="28805">MPFKPNSNHSMCRFLRCFLQIVLIKIVIIATIIITVIIIAAGNIIATIIIIVKVAQIDIAVTIPAIVCIEPLELVDFFNCLGADKNTKQFNNCTPLHVSSFNHQKDIISLLLLQGANSKIINDSNVIAIQECENQTQILKIFDLFESYKNNEILNQQSKYNLITIPRITFNPQSIDFQEFKIISLQDTLIEIYFKKQNVELIIKSNDIKNGQSILIQEQFQTISYLQENEKLNILSELLQQLQEILEIQCQV</sequence>
<organism evidence="3 4">
    <name type="scientific">Pseudocohnilembus persalinus</name>
    <name type="common">Ciliate</name>
    <dbReference type="NCBI Taxonomy" id="266149"/>
    <lineage>
        <taxon>Eukaryota</taxon>
        <taxon>Sar</taxon>
        <taxon>Alveolata</taxon>
        <taxon>Ciliophora</taxon>
        <taxon>Intramacronucleata</taxon>
        <taxon>Oligohymenophorea</taxon>
        <taxon>Scuticociliatia</taxon>
        <taxon>Philasterida</taxon>
        <taxon>Pseudocohnilembidae</taxon>
        <taxon>Pseudocohnilembus</taxon>
    </lineage>
</organism>
<gene>
    <name evidence="3" type="ORF">PPERSA_00447</name>
</gene>
<keyword evidence="2" id="KW-1133">Transmembrane helix</keyword>
<feature type="repeat" description="ANK" evidence="1">
    <location>
        <begin position="91"/>
        <end position="123"/>
    </location>
</feature>
<accession>A0A0V0R7E4</accession>
<dbReference type="Pfam" id="PF00023">
    <property type="entry name" value="Ank"/>
    <property type="match status" value="1"/>
</dbReference>